<sequence>MHYAPNLPQIANRYASAHANPQGAGDARPTALQIIQDEGLVGKLSHKVALVTGGTNGIGLELVRTLAKTGMRVFFTARDPVKGQKVKEKLQSEDALFKLEVVEMELKSLESVKAGAELVLSQTDRLDVLMNNAGMYFFSAMGTRGFRTSPLTYADNIRYCGDTSRQFGVNHVAHFYLFQLLKPLLLNTAATHGVNIRIVSTASTSHTASTVLPENNYDTANPNGKGYEPGVSYAHSNTAKIWFCNELERRYGSKGLHAISIQPGGFTSGLMDSSEEHSKVMLNKMIQMPHIKKIWKSVEQGAATNTLAAVGKEFDGVGGIYMEDCGVSKPIPDDLHWAGYGFKSWAFDEAGEKKLWIDSLKMVGLEDDQ</sequence>
<keyword evidence="2" id="KW-0560">Oxidoreductase</keyword>
<evidence type="ECO:0000313" key="3">
    <source>
        <dbReference type="EMBL" id="KAF3799965.1"/>
    </source>
</evidence>
<dbReference type="RefSeq" id="XP_045259125.1">
    <property type="nucleotide sequence ID" value="XM_045401200.1"/>
</dbReference>
<dbReference type="PANTHER" id="PTHR24320">
    <property type="entry name" value="RETINOL DEHYDROGENASE"/>
    <property type="match status" value="1"/>
</dbReference>
<organism evidence="3 4">
    <name type="scientific">Colletotrichum gloeosporioides</name>
    <name type="common">Anthracnose fungus</name>
    <name type="synonym">Glomerella cingulata</name>
    <dbReference type="NCBI Taxonomy" id="474922"/>
    <lineage>
        <taxon>Eukaryota</taxon>
        <taxon>Fungi</taxon>
        <taxon>Dikarya</taxon>
        <taxon>Ascomycota</taxon>
        <taxon>Pezizomycotina</taxon>
        <taxon>Sordariomycetes</taxon>
        <taxon>Hypocreomycetidae</taxon>
        <taxon>Glomerellales</taxon>
        <taxon>Glomerellaceae</taxon>
        <taxon>Colletotrichum</taxon>
        <taxon>Colletotrichum gloeosporioides species complex</taxon>
    </lineage>
</organism>
<evidence type="ECO:0000256" key="1">
    <source>
        <dbReference type="ARBA" id="ARBA00006484"/>
    </source>
</evidence>
<dbReference type="GeneID" id="69008244"/>
<gene>
    <name evidence="3" type="ORF">GCG54_00001073</name>
</gene>
<reference evidence="3" key="1">
    <citation type="journal article" date="2020" name="Phytopathology">
        <title>Genome sequence and comparative analysis of Colletotrichum gloeosporioides isolated from Liriodendron leaves.</title>
        <authorList>
            <person name="Fu F.F."/>
            <person name="Hao Z."/>
            <person name="Wang P."/>
            <person name="Lu Y."/>
            <person name="Xue L.J."/>
            <person name="Wei G."/>
            <person name="Tian Y."/>
            <person name="Baishi H."/>
            <person name="Xu H."/>
            <person name="Shi J."/>
            <person name="Cheng T."/>
            <person name="Wang G."/>
            <person name="Yi Y."/>
            <person name="Chen J."/>
        </authorList>
    </citation>
    <scope>NUCLEOTIDE SEQUENCE</scope>
    <source>
        <strain evidence="3">Lc1</strain>
    </source>
</reference>
<evidence type="ECO:0000313" key="4">
    <source>
        <dbReference type="Proteomes" id="UP000613401"/>
    </source>
</evidence>
<protein>
    <submittedName>
        <fullName evidence="3">Short-chain dehydrogenase TIC 32</fullName>
    </submittedName>
</protein>
<dbReference type="Pfam" id="PF00106">
    <property type="entry name" value="adh_short"/>
    <property type="match status" value="1"/>
</dbReference>
<dbReference type="InterPro" id="IPR002347">
    <property type="entry name" value="SDR_fam"/>
</dbReference>
<reference evidence="3" key="2">
    <citation type="submission" date="2020-03" db="EMBL/GenBank/DDBJ databases">
        <authorList>
            <person name="Fu F.-F."/>
            <person name="Chen J."/>
        </authorList>
    </citation>
    <scope>NUCLEOTIDE SEQUENCE</scope>
    <source>
        <strain evidence="3">Lc1</strain>
    </source>
</reference>
<comment type="caution">
    <text evidence="3">The sequence shown here is derived from an EMBL/GenBank/DDBJ whole genome shotgun (WGS) entry which is preliminary data.</text>
</comment>
<dbReference type="GO" id="GO:0016491">
    <property type="term" value="F:oxidoreductase activity"/>
    <property type="evidence" value="ECO:0007669"/>
    <property type="project" value="UniProtKB-KW"/>
</dbReference>
<name>A0A8H4C9L3_COLGL</name>
<accession>A0A8H4C9L3</accession>
<dbReference type="AlphaFoldDB" id="A0A8H4C9L3"/>
<dbReference type="SUPFAM" id="SSF51735">
    <property type="entry name" value="NAD(P)-binding Rossmann-fold domains"/>
    <property type="match status" value="1"/>
</dbReference>
<proteinExistence type="inferred from homology"/>
<dbReference type="PRINTS" id="PR00081">
    <property type="entry name" value="GDHRDH"/>
</dbReference>
<comment type="similarity">
    <text evidence="1">Belongs to the short-chain dehydrogenases/reductases (SDR) family.</text>
</comment>
<dbReference type="InterPro" id="IPR036291">
    <property type="entry name" value="NAD(P)-bd_dom_sf"/>
</dbReference>
<dbReference type="PANTHER" id="PTHR24320:SF272">
    <property type="entry name" value="NAD(P)-BINDING ROSSMANN-FOLD SUPERFAMILY PROTEIN"/>
    <property type="match status" value="1"/>
</dbReference>
<dbReference type="Proteomes" id="UP000613401">
    <property type="component" value="Unassembled WGS sequence"/>
</dbReference>
<evidence type="ECO:0000256" key="2">
    <source>
        <dbReference type="ARBA" id="ARBA00023002"/>
    </source>
</evidence>
<dbReference type="Gene3D" id="3.40.50.720">
    <property type="entry name" value="NAD(P)-binding Rossmann-like Domain"/>
    <property type="match status" value="1"/>
</dbReference>
<keyword evidence="4" id="KW-1185">Reference proteome</keyword>
<dbReference type="EMBL" id="WVTB01000081">
    <property type="protein sequence ID" value="KAF3799965.1"/>
    <property type="molecule type" value="Genomic_DNA"/>
</dbReference>